<keyword evidence="3" id="KW-1185">Reference proteome</keyword>
<evidence type="ECO:0000313" key="3">
    <source>
        <dbReference type="Proteomes" id="UP000193411"/>
    </source>
</evidence>
<dbReference type="EMBL" id="MCFL01000001">
    <property type="protein sequence ID" value="ORZ41285.1"/>
    <property type="molecule type" value="Genomic_DNA"/>
</dbReference>
<feature type="compositionally biased region" description="Low complexity" evidence="1">
    <location>
        <begin position="295"/>
        <end position="310"/>
    </location>
</feature>
<feature type="compositionally biased region" description="Polar residues" evidence="1">
    <location>
        <begin position="244"/>
        <end position="262"/>
    </location>
</feature>
<evidence type="ECO:0000256" key="1">
    <source>
        <dbReference type="SAM" id="MobiDB-lite"/>
    </source>
</evidence>
<feature type="compositionally biased region" description="Low complexity" evidence="1">
    <location>
        <begin position="419"/>
        <end position="451"/>
    </location>
</feature>
<organism evidence="2 3">
    <name type="scientific">Catenaria anguillulae PL171</name>
    <dbReference type="NCBI Taxonomy" id="765915"/>
    <lineage>
        <taxon>Eukaryota</taxon>
        <taxon>Fungi</taxon>
        <taxon>Fungi incertae sedis</taxon>
        <taxon>Blastocladiomycota</taxon>
        <taxon>Blastocladiomycetes</taxon>
        <taxon>Blastocladiales</taxon>
        <taxon>Catenariaceae</taxon>
        <taxon>Catenaria</taxon>
    </lineage>
</organism>
<dbReference type="Proteomes" id="UP000193411">
    <property type="component" value="Unassembled WGS sequence"/>
</dbReference>
<sequence>MSAANVKTFRLPFEMIITIDSPQPLVPPPAATDPQTSDSQGVYHDFVVNVVPYSFEKFIKSIVATCSHPQQLQSPHSASKVLEYPYTFDNGTRVRQTIFFLVHLKDNFHPPIQVRATIPLKAMIHARSTKELVFYGLTEEAKARYFMPDHIELDRQARAARHPHTDSFTLQSPEHETDPNAVVPPDSSSSSELNGANQAAEDSGPLLVLGSTPGAAFTLHPIPYPPSSGASASRRRQGARSSPNQTDTSLSKSKSGARSPLSNEVRHSGGETDEDEFTPRSTKSRHRQPNPLQVSSPAKPKRAASSPKPAQNRRKPKAKAPEPSPKELVRKKMVQKAAAMTGSSASNSANKRDGRGSQSVKPRPGNNTDTASASSGSAADAHVRKPLFRRNTQTGTMAMLASSKRPNPLSPPRNATRARVQGSQSDVVSSVMSRSLPVSKSKRSSVGSVVKPGHQASRVATYATAMQFQVSQRPPVPTGPHSHDGVGLARRTLSHILGIASPDKQAAPLEPVASAISQTSTSSSSQQANSMPDSSHSPVTTVTKTTRAIESHDGSRPILIRTVSSPASLSNSSASQQVRLLGSSAQVADIRRVLHAKLGTLSQAKALELTKHLYERGLAKRDSSELDRQVLHYDPVGNALVLDASAMPADVTMAVWRFGQHKGLGW</sequence>
<comment type="caution">
    <text evidence="2">The sequence shown here is derived from an EMBL/GenBank/DDBJ whole genome shotgun (WGS) entry which is preliminary data.</text>
</comment>
<reference evidence="2 3" key="1">
    <citation type="submission" date="2016-07" db="EMBL/GenBank/DDBJ databases">
        <title>Pervasive Adenine N6-methylation of Active Genes in Fungi.</title>
        <authorList>
            <consortium name="DOE Joint Genome Institute"/>
            <person name="Mondo S.J."/>
            <person name="Dannebaum R.O."/>
            <person name="Kuo R.C."/>
            <person name="Labutti K."/>
            <person name="Haridas S."/>
            <person name="Kuo A."/>
            <person name="Salamov A."/>
            <person name="Ahrendt S.R."/>
            <person name="Lipzen A."/>
            <person name="Sullivan W."/>
            <person name="Andreopoulos W.B."/>
            <person name="Clum A."/>
            <person name="Lindquist E."/>
            <person name="Daum C."/>
            <person name="Ramamoorthy G.K."/>
            <person name="Gryganskyi A."/>
            <person name="Culley D."/>
            <person name="Magnuson J.K."/>
            <person name="James T.Y."/>
            <person name="O'Malley M.A."/>
            <person name="Stajich J.E."/>
            <person name="Spatafora J.W."/>
            <person name="Visel A."/>
            <person name="Grigoriev I.V."/>
        </authorList>
    </citation>
    <scope>NUCLEOTIDE SEQUENCE [LARGE SCALE GENOMIC DNA]</scope>
    <source>
        <strain evidence="2 3">PL171</strain>
    </source>
</reference>
<feature type="compositionally biased region" description="Low complexity" evidence="1">
    <location>
        <begin position="371"/>
        <end position="380"/>
    </location>
</feature>
<feature type="region of interest" description="Disordered" evidence="1">
    <location>
        <begin position="511"/>
        <end position="556"/>
    </location>
</feature>
<accession>A0A1Y2I347</accession>
<feature type="region of interest" description="Disordered" evidence="1">
    <location>
        <begin position="159"/>
        <end position="452"/>
    </location>
</feature>
<feature type="compositionally biased region" description="Low complexity" evidence="1">
    <location>
        <begin position="513"/>
        <end position="535"/>
    </location>
</feature>
<protein>
    <submittedName>
        <fullName evidence="2">Uncharacterized protein</fullName>
    </submittedName>
</protein>
<name>A0A1Y2I347_9FUNG</name>
<dbReference type="AlphaFoldDB" id="A0A1Y2I347"/>
<feature type="compositionally biased region" description="Polar residues" evidence="1">
    <location>
        <begin position="186"/>
        <end position="197"/>
    </location>
</feature>
<gene>
    <name evidence="2" type="ORF">BCR44DRAFT_26912</name>
</gene>
<proteinExistence type="predicted"/>
<feature type="compositionally biased region" description="Polar residues" evidence="1">
    <location>
        <begin position="356"/>
        <end position="370"/>
    </location>
</feature>
<feature type="compositionally biased region" description="Polar residues" evidence="1">
    <location>
        <begin position="536"/>
        <end position="546"/>
    </location>
</feature>
<evidence type="ECO:0000313" key="2">
    <source>
        <dbReference type="EMBL" id="ORZ41285.1"/>
    </source>
</evidence>